<dbReference type="eggNOG" id="COG4585">
    <property type="taxonomic scope" value="Bacteria"/>
</dbReference>
<dbReference type="InterPro" id="IPR003594">
    <property type="entry name" value="HATPase_dom"/>
</dbReference>
<evidence type="ECO:0000256" key="5">
    <source>
        <dbReference type="ARBA" id="ARBA00022741"/>
    </source>
</evidence>
<dbReference type="GO" id="GO:0016020">
    <property type="term" value="C:membrane"/>
    <property type="evidence" value="ECO:0007669"/>
    <property type="project" value="InterPro"/>
</dbReference>
<dbReference type="GO" id="GO:0000155">
    <property type="term" value="F:phosphorelay sensor kinase activity"/>
    <property type="evidence" value="ECO:0007669"/>
    <property type="project" value="InterPro"/>
</dbReference>
<keyword evidence="15" id="KW-1185">Reference proteome</keyword>
<evidence type="ECO:0000256" key="8">
    <source>
        <dbReference type="ARBA" id="ARBA00023012"/>
    </source>
</evidence>
<feature type="coiled-coil region" evidence="9">
    <location>
        <begin position="178"/>
        <end position="205"/>
    </location>
</feature>
<dbReference type="GO" id="GO:0005524">
    <property type="term" value="F:ATP binding"/>
    <property type="evidence" value="ECO:0007669"/>
    <property type="project" value="UniProtKB-KW"/>
</dbReference>
<evidence type="ECO:0000256" key="2">
    <source>
        <dbReference type="ARBA" id="ARBA00012438"/>
    </source>
</evidence>
<feature type="transmembrane region" description="Helical" evidence="11">
    <location>
        <begin position="137"/>
        <end position="154"/>
    </location>
</feature>
<keyword evidence="11" id="KW-1133">Transmembrane helix</keyword>
<dbReference type="EC" id="2.7.13.3" evidence="2"/>
<evidence type="ECO:0000256" key="11">
    <source>
        <dbReference type="SAM" id="Phobius"/>
    </source>
</evidence>
<feature type="transmembrane region" description="Helical" evidence="11">
    <location>
        <begin position="57"/>
        <end position="79"/>
    </location>
</feature>
<name>D3PZI3_STANL</name>
<keyword evidence="5" id="KW-0547">Nucleotide-binding</keyword>
<keyword evidence="11" id="KW-0472">Membrane</keyword>
<gene>
    <name evidence="14" type="ordered locus">Snas_1961</name>
</gene>
<evidence type="ECO:0000256" key="9">
    <source>
        <dbReference type="SAM" id="Coils"/>
    </source>
</evidence>
<dbReference type="GO" id="GO:0046983">
    <property type="term" value="F:protein dimerization activity"/>
    <property type="evidence" value="ECO:0007669"/>
    <property type="project" value="InterPro"/>
</dbReference>
<keyword evidence="7" id="KW-0067">ATP-binding</keyword>
<feature type="transmembrane region" description="Helical" evidence="11">
    <location>
        <begin position="86"/>
        <end position="110"/>
    </location>
</feature>
<evidence type="ECO:0000256" key="1">
    <source>
        <dbReference type="ARBA" id="ARBA00000085"/>
    </source>
</evidence>
<dbReference type="InterPro" id="IPR036890">
    <property type="entry name" value="HATPase_C_sf"/>
</dbReference>
<dbReference type="Pfam" id="PF02518">
    <property type="entry name" value="HATPase_c"/>
    <property type="match status" value="1"/>
</dbReference>
<evidence type="ECO:0000313" key="14">
    <source>
        <dbReference type="EMBL" id="ADD41657.1"/>
    </source>
</evidence>
<evidence type="ECO:0000256" key="10">
    <source>
        <dbReference type="SAM" id="MobiDB-lite"/>
    </source>
</evidence>
<keyword evidence="6 14" id="KW-0418">Kinase</keyword>
<keyword evidence="9" id="KW-0175">Coiled coil</keyword>
<dbReference type="Proteomes" id="UP000000844">
    <property type="component" value="Chromosome"/>
</dbReference>
<comment type="catalytic activity">
    <reaction evidence="1">
        <text>ATP + protein L-histidine = ADP + protein N-phospho-L-histidine.</text>
        <dbReference type="EC" id="2.7.13.3"/>
    </reaction>
</comment>
<dbReference type="Pfam" id="PF07730">
    <property type="entry name" value="HisKA_3"/>
    <property type="match status" value="1"/>
</dbReference>
<dbReference type="PANTHER" id="PTHR24421:SF10">
    <property type="entry name" value="NITRATE_NITRITE SENSOR PROTEIN NARQ"/>
    <property type="match status" value="1"/>
</dbReference>
<dbReference type="CDD" id="cd16917">
    <property type="entry name" value="HATPase_UhpB-NarQ-NarX-like"/>
    <property type="match status" value="1"/>
</dbReference>
<evidence type="ECO:0000259" key="12">
    <source>
        <dbReference type="Pfam" id="PF02518"/>
    </source>
</evidence>
<feature type="transmembrane region" description="Helical" evidence="11">
    <location>
        <begin position="160"/>
        <end position="180"/>
    </location>
</feature>
<evidence type="ECO:0000259" key="13">
    <source>
        <dbReference type="Pfam" id="PF07730"/>
    </source>
</evidence>
<evidence type="ECO:0000256" key="3">
    <source>
        <dbReference type="ARBA" id="ARBA00022553"/>
    </source>
</evidence>
<evidence type="ECO:0000256" key="6">
    <source>
        <dbReference type="ARBA" id="ARBA00022777"/>
    </source>
</evidence>
<protein>
    <recommendedName>
        <fullName evidence="2">histidine kinase</fullName>
        <ecNumber evidence="2">2.7.13.3</ecNumber>
    </recommendedName>
</protein>
<dbReference type="SUPFAM" id="SSF55874">
    <property type="entry name" value="ATPase domain of HSP90 chaperone/DNA topoisomerase II/histidine kinase"/>
    <property type="match status" value="1"/>
</dbReference>
<feature type="region of interest" description="Disordered" evidence="10">
    <location>
        <begin position="357"/>
        <end position="377"/>
    </location>
</feature>
<dbReference type="STRING" id="446470.Snas_1961"/>
<dbReference type="Gene3D" id="1.20.5.1930">
    <property type="match status" value="1"/>
</dbReference>
<dbReference type="AlphaFoldDB" id="D3PZI3"/>
<dbReference type="KEGG" id="sna:Snas_1961"/>
<keyword evidence="11" id="KW-0812">Transmembrane</keyword>
<evidence type="ECO:0000256" key="7">
    <source>
        <dbReference type="ARBA" id="ARBA00022840"/>
    </source>
</evidence>
<dbReference type="InterPro" id="IPR050482">
    <property type="entry name" value="Sensor_HK_TwoCompSys"/>
</dbReference>
<keyword evidence="3" id="KW-0597">Phosphoprotein</keyword>
<keyword evidence="8" id="KW-0902">Two-component regulatory system</keyword>
<accession>D3PZI3</accession>
<feature type="transmembrane region" description="Helical" evidence="11">
    <location>
        <begin position="28"/>
        <end position="51"/>
    </location>
</feature>
<evidence type="ECO:0000313" key="15">
    <source>
        <dbReference type="Proteomes" id="UP000000844"/>
    </source>
</evidence>
<organism evidence="14 15">
    <name type="scientific">Stackebrandtia nassauensis (strain DSM 44728 / CIP 108903 / NRRL B-16338 / NBRC 102104 / LLR-40K-21)</name>
    <dbReference type="NCBI Taxonomy" id="446470"/>
    <lineage>
        <taxon>Bacteria</taxon>
        <taxon>Bacillati</taxon>
        <taxon>Actinomycetota</taxon>
        <taxon>Actinomycetes</taxon>
        <taxon>Glycomycetales</taxon>
        <taxon>Glycomycetaceae</taxon>
        <taxon>Stackebrandtia</taxon>
    </lineage>
</organism>
<dbReference type="PANTHER" id="PTHR24421">
    <property type="entry name" value="NITRATE/NITRITE SENSOR PROTEIN NARX-RELATED"/>
    <property type="match status" value="1"/>
</dbReference>
<keyword evidence="4" id="KW-0808">Transferase</keyword>
<reference evidence="14 15" key="1">
    <citation type="journal article" date="2009" name="Stand. Genomic Sci.">
        <title>Complete genome sequence of Stackebrandtia nassauensis type strain (LLR-40K-21).</title>
        <authorList>
            <person name="Munk C."/>
            <person name="Lapidus A."/>
            <person name="Copeland A."/>
            <person name="Jando M."/>
            <person name="Mayilraj S."/>
            <person name="Glavina Del Rio T."/>
            <person name="Nolan M."/>
            <person name="Chen F."/>
            <person name="Lucas S."/>
            <person name="Tice H."/>
            <person name="Cheng J.F."/>
            <person name="Han C."/>
            <person name="Detter J.C."/>
            <person name="Bruce D."/>
            <person name="Goodwin L."/>
            <person name="Chain P."/>
            <person name="Pitluck S."/>
            <person name="Goker M."/>
            <person name="Ovchinikova G."/>
            <person name="Pati A."/>
            <person name="Ivanova N."/>
            <person name="Mavromatis K."/>
            <person name="Chen A."/>
            <person name="Palaniappan K."/>
            <person name="Land M."/>
            <person name="Hauser L."/>
            <person name="Chang Y.J."/>
            <person name="Jeffries C.D."/>
            <person name="Bristow J."/>
            <person name="Eisen J.A."/>
            <person name="Markowitz V."/>
            <person name="Hugenholtz P."/>
            <person name="Kyrpides N.C."/>
            <person name="Klenk H.P."/>
        </authorList>
    </citation>
    <scope>NUCLEOTIDE SEQUENCE [LARGE SCALE GENOMIC DNA]</scope>
    <source>
        <strain evidence="15">DSM 44728 / CIP 108903 / NRRL B-16338 / NBRC 102104 / LLR-40K-21</strain>
    </source>
</reference>
<proteinExistence type="predicted"/>
<feature type="transmembrane region" description="Helical" evidence="11">
    <location>
        <begin position="116"/>
        <end position="132"/>
    </location>
</feature>
<evidence type="ECO:0000256" key="4">
    <source>
        <dbReference type="ARBA" id="ARBA00022679"/>
    </source>
</evidence>
<feature type="domain" description="Histidine kinase/HSP90-like ATPase" evidence="12">
    <location>
        <begin position="320"/>
        <end position="411"/>
    </location>
</feature>
<dbReference type="EMBL" id="CP001778">
    <property type="protein sequence ID" value="ADD41657.1"/>
    <property type="molecule type" value="Genomic_DNA"/>
</dbReference>
<dbReference type="InterPro" id="IPR011712">
    <property type="entry name" value="Sig_transdc_His_kin_sub3_dim/P"/>
</dbReference>
<dbReference type="Gene3D" id="3.30.565.10">
    <property type="entry name" value="Histidine kinase-like ATPase, C-terminal domain"/>
    <property type="match status" value="1"/>
</dbReference>
<sequence length="420" mass="44695">MRRDTVPSPSGLGSVSVVTKTWRPTRSFVFDAAVMLTCVAVEVAFTVTALLSQPAGTGLVTATVLIWVGQLASDVSLLFRRRWPLLVLGIAVLAAVPVVAAVVEAIASPAREHGEPWMPVSIPIAAYSAVVYARHRIAAWTLLGVLAALVAQPWRLSWFTVTTSALFVLVPALLGMYVAARRRLIAALTDRAERAERERWLLAEQARVEERLRLASDMHDVVSHRVSLMVLQAGALRMTTDDETTRGVAEELRSAGSQALEELRDVIGVLRSEPPDATADLDTTVVELPDLGELADESRTVGVPVKLDVEDAAVTAAVGRTVYRVVQEALTNVRKHAPGAEAAVRVGRDDEWLRVSVGNGPPRHPGDPALAATGSGTGLDGLRQRVELLGGTLTADAGDGGGFTVVARLPRVPTGEAGRP</sequence>
<feature type="domain" description="Signal transduction histidine kinase subgroup 3 dimerisation and phosphoacceptor" evidence="13">
    <location>
        <begin position="210"/>
        <end position="272"/>
    </location>
</feature>
<dbReference type="HOGENOM" id="CLU_000445_20_1_11"/>